<dbReference type="AlphaFoldDB" id="A0A225X2A4"/>
<protein>
    <submittedName>
        <fullName evidence="6">Importin</fullName>
    </submittedName>
</protein>
<evidence type="ECO:0000256" key="1">
    <source>
        <dbReference type="ARBA" id="ARBA00004123"/>
    </source>
</evidence>
<comment type="caution">
    <text evidence="6">The sequence shown here is derived from an EMBL/GenBank/DDBJ whole genome shotgun (WGS) entry which is preliminary data.</text>
</comment>
<evidence type="ECO:0000256" key="2">
    <source>
        <dbReference type="ARBA" id="ARBA00007991"/>
    </source>
</evidence>
<keyword evidence="4" id="KW-0539">Nucleus</keyword>
<reference evidence="7" key="1">
    <citation type="submission" date="2017-03" db="EMBL/GenBank/DDBJ databases">
        <title>Phytopthora megakarya and P. palmivora, two closely related causual agents of cacao black pod achieved similar genome size and gene model numbers by different mechanisms.</title>
        <authorList>
            <person name="Ali S."/>
            <person name="Shao J."/>
            <person name="Larry D.J."/>
            <person name="Kronmiller B."/>
            <person name="Shen D."/>
            <person name="Strem M.D."/>
            <person name="Melnick R.L."/>
            <person name="Guiltinan M.J."/>
            <person name="Tyler B.M."/>
            <person name="Meinhardt L.W."/>
            <person name="Bailey B.A."/>
        </authorList>
    </citation>
    <scope>NUCLEOTIDE SEQUENCE [LARGE SCALE GENOMIC DNA]</scope>
    <source>
        <strain evidence="7">zdho120</strain>
    </source>
</reference>
<dbReference type="OrthoDB" id="361693at2759"/>
<evidence type="ECO:0000256" key="3">
    <source>
        <dbReference type="ARBA" id="ARBA00022448"/>
    </source>
</evidence>
<comment type="subcellular location">
    <subcellularLocation>
        <location evidence="1">Nucleus</location>
    </subcellularLocation>
</comment>
<accession>A0A225X2A4</accession>
<sequence>MADEVARMRELLARSLRAPEPQRSEAEKELQQLQRSPITAPFLASLLEMCVAVPNTDGTPRNLRQLALEDADVRLLAVLWLKHFLKAQWRARKTTNLLSDDERVHVRGVLLFAALHEPQQTVALHLALIVATIARAEFPAQWSFDTLFPMLLQPLRRQDGAVDLANERKGVGVCYRIVKELAARRLMQHRKQFAMLSVELLPLLLQYWTATATELNDFLQAQGAAAGQSSATKAAAITTALSTTGAEQLNVLVTSTKLISTMLLNAFRDLSALQNGDLMQSALVEFYNQLERLVKFRQTFLVLVEDAGRLESAAKVEEAMLTLDKCMHRTAGIVMGVQNSYPMEFREYLSPYLALFWNILNAFTSTSSTLPSPRRLQIDALQFFANVLSCRMYKNESLSGPDGTTRVISKVITATGDVALTDAMVLEAQAAMQTFFTQNENRFAALLNLVVMHYMTLTTKDLEEKWTFFTQNENRFAATLNLVVMHYMTLTAKDLEEWQTDPETYCTLMESLTAKESVRACAENVFLTLVQNFPDQTIPALTQLTATASTYLVELGRGQLSTTGDDQRILDMDAVLLAIGLGCYDLHDCFEFEPWFLTNLVPILVNADAAVGSFQGLPVLRFRIVWLVSCWLAQLSANVRPPLYDALLSPSAFFHQADTDVALKLRIIQTLESMVNDWGFEHDAFAPFLPRALECLFAFFPQADESENKMKVLGCLEAIIQACGAHIVRFCHQISAPLPALWTNESDASNLVRGKILQLMAKLLTSVKEAQTESSDVQVDTGSVQTLLDMCVQVIRYATDVSNPDEVFLMESGLELWSETLDVSTVYTEELHKLFGNVLRLMERDYEHVVLVLSVLEHYLRLGKAQFWQTYHANVSGVLHHVIGNVKAEASLQIAEVTEIIIATVPIDQVTEFLPVVKSMVEACITFQQGGPKHEPETVLAGYLSVVARLMMINFEYTLKNLLVNDHTALLVLVDTMLKLFYTVGSSPLTVLRRKVWVLALCATLKLMEQSVLERTGQILEICVEVIEDEQEEQKQKQAAVAADRDEDGARSGVFRAFQAHHKNLQLEPSEEDVPILALDLKTFVCGTMNELSTKLGSGAFNQLLQTVDSSVLRKFQS</sequence>
<name>A0A225X2A4_9STRA</name>
<feature type="domain" description="Importin N-terminal" evidence="5">
    <location>
        <begin position="26"/>
        <end position="116"/>
    </location>
</feature>
<dbReference type="Proteomes" id="UP000198211">
    <property type="component" value="Unassembled WGS sequence"/>
</dbReference>
<comment type="similarity">
    <text evidence="2">Belongs to the importin beta family.</text>
</comment>
<keyword evidence="3" id="KW-0813">Transport</keyword>
<dbReference type="GO" id="GO:0031267">
    <property type="term" value="F:small GTPase binding"/>
    <property type="evidence" value="ECO:0007669"/>
    <property type="project" value="InterPro"/>
</dbReference>
<dbReference type="GO" id="GO:0005829">
    <property type="term" value="C:cytosol"/>
    <property type="evidence" value="ECO:0007669"/>
    <property type="project" value="TreeGrafter"/>
</dbReference>
<dbReference type="PROSITE" id="PS50166">
    <property type="entry name" value="IMPORTIN_B_NT"/>
    <property type="match status" value="1"/>
</dbReference>
<evidence type="ECO:0000313" key="6">
    <source>
        <dbReference type="EMBL" id="OWZ23853.1"/>
    </source>
</evidence>
<evidence type="ECO:0000259" key="5">
    <source>
        <dbReference type="PROSITE" id="PS50166"/>
    </source>
</evidence>
<proteinExistence type="inferred from homology"/>
<keyword evidence="7" id="KW-1185">Reference proteome</keyword>
<dbReference type="PANTHER" id="PTHR10997:SF70">
    <property type="entry name" value="IMPORTIN N-TERMINAL DOMAIN-CONTAINING PROTEIN"/>
    <property type="match status" value="1"/>
</dbReference>
<evidence type="ECO:0000256" key="4">
    <source>
        <dbReference type="ARBA" id="ARBA00023242"/>
    </source>
</evidence>
<dbReference type="STRING" id="4795.A0A225X2A4"/>
<dbReference type="SUPFAM" id="SSF48371">
    <property type="entry name" value="ARM repeat"/>
    <property type="match status" value="1"/>
</dbReference>
<dbReference type="GO" id="GO:0005635">
    <property type="term" value="C:nuclear envelope"/>
    <property type="evidence" value="ECO:0007669"/>
    <property type="project" value="TreeGrafter"/>
</dbReference>
<dbReference type="EMBL" id="NBNE01000041">
    <property type="protein sequence ID" value="OWZ23853.1"/>
    <property type="molecule type" value="Genomic_DNA"/>
</dbReference>
<dbReference type="Gene3D" id="1.25.10.10">
    <property type="entry name" value="Leucine-rich Repeat Variant"/>
    <property type="match status" value="2"/>
</dbReference>
<dbReference type="InterPro" id="IPR001494">
    <property type="entry name" value="Importin-beta_N"/>
</dbReference>
<gene>
    <name evidence="6" type="ORF">PHMEG_0001216</name>
</gene>
<evidence type="ECO:0000313" key="7">
    <source>
        <dbReference type="Proteomes" id="UP000198211"/>
    </source>
</evidence>
<dbReference type="InterPro" id="IPR058669">
    <property type="entry name" value="TPR_IPO7/11-like"/>
</dbReference>
<dbReference type="InterPro" id="IPR011989">
    <property type="entry name" value="ARM-like"/>
</dbReference>
<dbReference type="InterPro" id="IPR016024">
    <property type="entry name" value="ARM-type_fold"/>
</dbReference>
<dbReference type="Pfam" id="PF25758">
    <property type="entry name" value="TPR_IPO11"/>
    <property type="match status" value="1"/>
</dbReference>
<dbReference type="PANTHER" id="PTHR10997">
    <property type="entry name" value="IMPORTIN-7, 8, 11"/>
    <property type="match status" value="1"/>
</dbReference>
<dbReference type="GO" id="GO:0006606">
    <property type="term" value="P:protein import into nucleus"/>
    <property type="evidence" value="ECO:0007669"/>
    <property type="project" value="TreeGrafter"/>
</dbReference>
<organism evidence="6 7">
    <name type="scientific">Phytophthora megakarya</name>
    <dbReference type="NCBI Taxonomy" id="4795"/>
    <lineage>
        <taxon>Eukaryota</taxon>
        <taxon>Sar</taxon>
        <taxon>Stramenopiles</taxon>
        <taxon>Oomycota</taxon>
        <taxon>Peronosporomycetes</taxon>
        <taxon>Peronosporales</taxon>
        <taxon>Peronosporaceae</taxon>
        <taxon>Phytophthora</taxon>
    </lineage>
</organism>